<protein>
    <recommendedName>
        <fullName evidence="3">alcohol dehydrogenase</fullName>
        <ecNumber evidence="3">1.1.1.1</ecNumber>
    </recommendedName>
</protein>
<comment type="cofactor">
    <cofactor evidence="1">
        <name>Zn(2+)</name>
        <dbReference type="ChEBI" id="CHEBI:29105"/>
    </cofactor>
</comment>
<dbReference type="NCBIfam" id="TIGR02822">
    <property type="entry name" value="adh_fam_2"/>
    <property type="match status" value="1"/>
</dbReference>
<keyword evidence="9" id="KW-1185">Reference proteome</keyword>
<dbReference type="EMBL" id="FOUU01000003">
    <property type="protein sequence ID" value="SFM71788.1"/>
    <property type="molecule type" value="Genomic_DNA"/>
</dbReference>
<dbReference type="SUPFAM" id="SSF50129">
    <property type="entry name" value="GroES-like"/>
    <property type="match status" value="1"/>
</dbReference>
<dbReference type="InterPro" id="IPR013154">
    <property type="entry name" value="ADH-like_N"/>
</dbReference>
<evidence type="ECO:0000313" key="9">
    <source>
        <dbReference type="Proteomes" id="UP000199611"/>
    </source>
</evidence>
<dbReference type="STRING" id="39841.SAMN05660836_01231"/>
<evidence type="ECO:0000259" key="7">
    <source>
        <dbReference type="SMART" id="SM00829"/>
    </source>
</evidence>
<dbReference type="Gene3D" id="3.90.180.10">
    <property type="entry name" value="Medium-chain alcohol dehydrogenases, catalytic domain"/>
    <property type="match status" value="1"/>
</dbReference>
<evidence type="ECO:0000256" key="2">
    <source>
        <dbReference type="ARBA" id="ARBA00008072"/>
    </source>
</evidence>
<proteinExistence type="inferred from homology"/>
<name>A0A1I4T4V3_9BACT</name>
<reference evidence="8 9" key="1">
    <citation type="submission" date="2016-10" db="EMBL/GenBank/DDBJ databases">
        <authorList>
            <person name="de Groot N.N."/>
        </authorList>
    </citation>
    <scope>NUCLEOTIDE SEQUENCE [LARGE SCALE GENOMIC DNA]</scope>
    <source>
        <strain evidence="8 9">DSM 9990</strain>
    </source>
</reference>
<feature type="domain" description="Enoyl reductase (ER)" evidence="7">
    <location>
        <begin position="10"/>
        <end position="330"/>
    </location>
</feature>
<dbReference type="Gene3D" id="3.40.50.720">
    <property type="entry name" value="NAD(P)-binding Rossmann-like Domain"/>
    <property type="match status" value="1"/>
</dbReference>
<dbReference type="InterPro" id="IPR013149">
    <property type="entry name" value="ADH-like_C"/>
</dbReference>
<dbReference type="SUPFAM" id="SSF51735">
    <property type="entry name" value="NAD(P)-binding Rossmann-fold domains"/>
    <property type="match status" value="1"/>
</dbReference>
<evidence type="ECO:0000256" key="4">
    <source>
        <dbReference type="ARBA" id="ARBA00022723"/>
    </source>
</evidence>
<dbReference type="EC" id="1.1.1.1" evidence="3"/>
<dbReference type="PANTHER" id="PTHR42940:SF8">
    <property type="entry name" value="VACUOLAR PROTEIN SORTING-ASSOCIATED PROTEIN 11"/>
    <property type="match status" value="1"/>
</dbReference>
<gene>
    <name evidence="8" type="ORF">SAMN05660836_01231</name>
</gene>
<evidence type="ECO:0000313" key="8">
    <source>
        <dbReference type="EMBL" id="SFM71788.1"/>
    </source>
</evidence>
<evidence type="ECO:0000256" key="1">
    <source>
        <dbReference type="ARBA" id="ARBA00001947"/>
    </source>
</evidence>
<dbReference type="Proteomes" id="UP000199611">
    <property type="component" value="Unassembled WGS sequence"/>
</dbReference>
<keyword evidence="6" id="KW-0560">Oxidoreductase</keyword>
<dbReference type="Pfam" id="PF00107">
    <property type="entry name" value="ADH_zinc_N"/>
    <property type="match status" value="1"/>
</dbReference>
<dbReference type="RefSeq" id="WP_093394291.1">
    <property type="nucleotide sequence ID" value="NZ_FOUU01000003.1"/>
</dbReference>
<dbReference type="OrthoDB" id="9774952at2"/>
<organism evidence="8 9">
    <name type="scientific">Thermodesulforhabdus norvegica</name>
    <dbReference type="NCBI Taxonomy" id="39841"/>
    <lineage>
        <taxon>Bacteria</taxon>
        <taxon>Pseudomonadati</taxon>
        <taxon>Thermodesulfobacteriota</taxon>
        <taxon>Syntrophobacteria</taxon>
        <taxon>Syntrophobacterales</taxon>
        <taxon>Thermodesulforhabdaceae</taxon>
        <taxon>Thermodesulforhabdus</taxon>
    </lineage>
</organism>
<evidence type="ECO:0000256" key="3">
    <source>
        <dbReference type="ARBA" id="ARBA00013190"/>
    </source>
</evidence>
<sequence length="334" mass="36605">MKAMVLRSCAPVESFPLKMEILPDPEPGPGEIRVKVEACGICRTDLHVIEGELPPRDHPVIPGHQIVGRVDMVGPGTQRFSRGDRVGIAWLRHTCGKCKFCLTDRENLCESQLFTGYHEPGGYAEYALVNENFAYRVPEELSAAEVAPLLCAGIIGYRALKRSGCKPGDSIALFGFGSSAHIVMQILNFWKCRVFVVSRGSKHQELARTMGAYWVGSSAKEIPEKVSSAIIFAPAGHLVKDALECLEKGGTLSLAGIYMTPIPGLDYERHLFYEKNIHSVTANTRKDGEELLVLAGQIPIKPHIQTYPFEKANEALCDLKADRIQGSGVLVMSS</sequence>
<keyword evidence="4" id="KW-0479">Metal-binding</keyword>
<dbReference type="InterPro" id="IPR020843">
    <property type="entry name" value="ER"/>
</dbReference>
<dbReference type="SMART" id="SM00829">
    <property type="entry name" value="PKS_ER"/>
    <property type="match status" value="1"/>
</dbReference>
<dbReference type="PANTHER" id="PTHR42940">
    <property type="entry name" value="ALCOHOL DEHYDROGENASE 1-RELATED"/>
    <property type="match status" value="1"/>
</dbReference>
<dbReference type="Pfam" id="PF08240">
    <property type="entry name" value="ADH_N"/>
    <property type="match status" value="1"/>
</dbReference>
<dbReference type="GO" id="GO:0005737">
    <property type="term" value="C:cytoplasm"/>
    <property type="evidence" value="ECO:0007669"/>
    <property type="project" value="TreeGrafter"/>
</dbReference>
<accession>A0A1I4T4V3</accession>
<dbReference type="InterPro" id="IPR011032">
    <property type="entry name" value="GroES-like_sf"/>
</dbReference>
<dbReference type="GO" id="GO:0004022">
    <property type="term" value="F:alcohol dehydrogenase (NAD+) activity"/>
    <property type="evidence" value="ECO:0007669"/>
    <property type="project" value="UniProtKB-EC"/>
</dbReference>
<dbReference type="GO" id="GO:0046872">
    <property type="term" value="F:metal ion binding"/>
    <property type="evidence" value="ECO:0007669"/>
    <property type="project" value="UniProtKB-KW"/>
</dbReference>
<dbReference type="CDD" id="cd08298">
    <property type="entry name" value="CAD2"/>
    <property type="match status" value="1"/>
</dbReference>
<comment type="similarity">
    <text evidence="2">Belongs to the zinc-containing alcohol dehydrogenase family.</text>
</comment>
<evidence type="ECO:0000256" key="6">
    <source>
        <dbReference type="ARBA" id="ARBA00023002"/>
    </source>
</evidence>
<evidence type="ECO:0000256" key="5">
    <source>
        <dbReference type="ARBA" id="ARBA00022833"/>
    </source>
</evidence>
<dbReference type="AlphaFoldDB" id="A0A1I4T4V3"/>
<keyword evidence="5" id="KW-0862">Zinc</keyword>
<dbReference type="InterPro" id="IPR014187">
    <property type="entry name" value="ADH_Zn_typ-2"/>
</dbReference>
<dbReference type="InterPro" id="IPR036291">
    <property type="entry name" value="NAD(P)-bd_dom_sf"/>
</dbReference>